<reference evidence="1 2" key="1">
    <citation type="journal article" date="2013" name="Genome Announc.">
        <title>Draft Genome Sequence of the Cellulolytic, Mesophilic, Anaerobic Bacterium Clostridium termitidis Strain CT1112 (DSM 5398).</title>
        <authorList>
            <person name="Lal S."/>
            <person name="Ramachandran U."/>
            <person name="Zhang X."/>
            <person name="Munir R."/>
            <person name="Sparling R."/>
            <person name="Levin D.B."/>
        </authorList>
    </citation>
    <scope>NUCLEOTIDE SEQUENCE [LARGE SCALE GENOMIC DNA]</scope>
    <source>
        <strain evidence="1 2">CT1112</strain>
    </source>
</reference>
<evidence type="ECO:0000313" key="1">
    <source>
        <dbReference type="EMBL" id="EMS72483.1"/>
    </source>
</evidence>
<keyword evidence="2" id="KW-1185">Reference proteome</keyword>
<dbReference type="eggNOG" id="ENOG5030GE2">
    <property type="taxonomic scope" value="Bacteria"/>
</dbReference>
<dbReference type="PATRIC" id="fig|1195236.3.peg.1944"/>
<comment type="caution">
    <text evidence="1">The sequence shown here is derived from an EMBL/GenBank/DDBJ whole genome shotgun (WGS) entry which is preliminary data.</text>
</comment>
<sequence length="195" mass="23254">MSNFSLADAFSINLNFIIYIRNLYLNYNSEYETSNIYPWIPINKDALLNMSDFDIKSKEIWNTIINDFSFISSDLIVIDLEYWVNKKFPFSDLFNSSTCSIEQYQNIKKAFEAWYWGSGNIVTRFFSKDIVINYYDKLINMAESESLKLKDTRIYLQVVYDKPSESWEIKNNNMIVISLNDRLPKEEEIFKIYYP</sequence>
<protein>
    <submittedName>
        <fullName evidence="1">Uncharacterized protein</fullName>
    </submittedName>
</protein>
<gene>
    <name evidence="1" type="ORF">CTER_1618</name>
</gene>
<proteinExistence type="predicted"/>
<dbReference type="Proteomes" id="UP000014155">
    <property type="component" value="Unassembled WGS sequence"/>
</dbReference>
<dbReference type="RefSeq" id="WP_004625200.1">
    <property type="nucleotide sequence ID" value="NZ_AORV01000027.1"/>
</dbReference>
<dbReference type="AlphaFoldDB" id="S0FVC4"/>
<organism evidence="1 2">
    <name type="scientific">Ruminiclostridium cellobioparum subsp. termitidis CT1112</name>
    <dbReference type="NCBI Taxonomy" id="1195236"/>
    <lineage>
        <taxon>Bacteria</taxon>
        <taxon>Bacillati</taxon>
        <taxon>Bacillota</taxon>
        <taxon>Clostridia</taxon>
        <taxon>Eubacteriales</taxon>
        <taxon>Oscillospiraceae</taxon>
        <taxon>Ruminiclostridium</taxon>
    </lineage>
</organism>
<accession>S0FVC4</accession>
<name>S0FVC4_RUMCE</name>
<evidence type="ECO:0000313" key="2">
    <source>
        <dbReference type="Proteomes" id="UP000014155"/>
    </source>
</evidence>
<dbReference type="EMBL" id="AORV01000027">
    <property type="protein sequence ID" value="EMS72483.1"/>
    <property type="molecule type" value="Genomic_DNA"/>
</dbReference>